<reference evidence="1" key="1">
    <citation type="submission" date="2017-02" db="EMBL/GenBank/DDBJ databases">
        <title>Delving into the versatile metabolic prowess of the omnipresent phylum Bacteroidetes.</title>
        <authorList>
            <person name="Nobu M.K."/>
            <person name="Mei R."/>
            <person name="Narihiro T."/>
            <person name="Kuroda K."/>
            <person name="Liu W.-T."/>
        </authorList>
    </citation>
    <scope>NUCLEOTIDE SEQUENCE</scope>
    <source>
        <strain evidence="1">ADurb.Bin160</strain>
    </source>
</reference>
<proteinExistence type="predicted"/>
<organism evidence="1">
    <name type="scientific">candidate division CPR1 bacterium ADurb.Bin160</name>
    <dbReference type="NCBI Taxonomy" id="1852826"/>
    <lineage>
        <taxon>Bacteria</taxon>
        <taxon>candidate division CPR1</taxon>
    </lineage>
</organism>
<sequence>MILLAAISYKDKVFLLTRISDMTFGQIRKTFPQYTAAQLRCFLYRHGTHYKKRKRCVIDLEDKKNILINAKKHSYSEISSMFGNKYSEVVIKNFCYYHGIRKIKSKPKQSIIEENKSYKQNTSTADPVSKFRKKLGVV</sequence>
<dbReference type="Proteomes" id="UP000485621">
    <property type="component" value="Unassembled WGS sequence"/>
</dbReference>
<dbReference type="EMBL" id="MWDB01000024">
    <property type="protein sequence ID" value="OQB41079.1"/>
    <property type="molecule type" value="Genomic_DNA"/>
</dbReference>
<gene>
    <name evidence="1" type="ORF">BWY04_01042</name>
</gene>
<comment type="caution">
    <text evidence="1">The sequence shown here is derived from an EMBL/GenBank/DDBJ whole genome shotgun (WGS) entry which is preliminary data.</text>
</comment>
<name>A0A1V5ZLJ9_9BACT</name>
<protein>
    <submittedName>
        <fullName evidence="1">Uncharacterized protein</fullName>
    </submittedName>
</protein>
<dbReference type="AlphaFoldDB" id="A0A1V5ZLJ9"/>
<accession>A0A1V5ZLJ9</accession>
<evidence type="ECO:0000313" key="1">
    <source>
        <dbReference type="EMBL" id="OQB41079.1"/>
    </source>
</evidence>